<name>A0A4Y2NJR5_ARAVE</name>
<sequence>MGLSDIGSESVSVVKITTLLFCVIDVTRGAFITEACTRRRASGKDIPFFTLVVTIFLKLPLRTGSRERSMPTLTIRAFFPQTYNQHSHGQLPHSGRKFESRGREQVFSPYDMVKDSGPTAPPTTEPNKGRQPPALGIPSLGAYLGASRNLYAQGHPGDSDHP</sequence>
<reference evidence="2 3" key="1">
    <citation type="journal article" date="2019" name="Sci. Rep.">
        <title>Orb-weaving spider Araneus ventricosus genome elucidates the spidroin gene catalogue.</title>
        <authorList>
            <person name="Kono N."/>
            <person name="Nakamura H."/>
            <person name="Ohtoshi R."/>
            <person name="Moran D.A.P."/>
            <person name="Shinohara A."/>
            <person name="Yoshida Y."/>
            <person name="Fujiwara M."/>
            <person name="Mori M."/>
            <person name="Tomita M."/>
            <person name="Arakawa K."/>
        </authorList>
    </citation>
    <scope>NUCLEOTIDE SEQUENCE [LARGE SCALE GENOMIC DNA]</scope>
</reference>
<keyword evidence="3" id="KW-1185">Reference proteome</keyword>
<comment type="caution">
    <text evidence="2">The sequence shown here is derived from an EMBL/GenBank/DDBJ whole genome shotgun (WGS) entry which is preliminary data.</text>
</comment>
<accession>A0A4Y2NJR5</accession>
<protein>
    <submittedName>
        <fullName evidence="2">Uncharacterized protein</fullName>
    </submittedName>
</protein>
<proteinExistence type="predicted"/>
<dbReference type="AlphaFoldDB" id="A0A4Y2NJR5"/>
<feature type="region of interest" description="Disordered" evidence="1">
    <location>
        <begin position="110"/>
        <end position="140"/>
    </location>
</feature>
<evidence type="ECO:0000256" key="1">
    <source>
        <dbReference type="SAM" id="MobiDB-lite"/>
    </source>
</evidence>
<organism evidence="2 3">
    <name type="scientific">Araneus ventricosus</name>
    <name type="common">Orbweaver spider</name>
    <name type="synonym">Epeira ventricosa</name>
    <dbReference type="NCBI Taxonomy" id="182803"/>
    <lineage>
        <taxon>Eukaryota</taxon>
        <taxon>Metazoa</taxon>
        <taxon>Ecdysozoa</taxon>
        <taxon>Arthropoda</taxon>
        <taxon>Chelicerata</taxon>
        <taxon>Arachnida</taxon>
        <taxon>Araneae</taxon>
        <taxon>Araneomorphae</taxon>
        <taxon>Entelegynae</taxon>
        <taxon>Araneoidea</taxon>
        <taxon>Araneidae</taxon>
        <taxon>Araneus</taxon>
    </lineage>
</organism>
<dbReference type="EMBL" id="BGPR01009396">
    <property type="protein sequence ID" value="GBN39755.1"/>
    <property type="molecule type" value="Genomic_DNA"/>
</dbReference>
<dbReference type="Proteomes" id="UP000499080">
    <property type="component" value="Unassembled WGS sequence"/>
</dbReference>
<evidence type="ECO:0000313" key="3">
    <source>
        <dbReference type="Proteomes" id="UP000499080"/>
    </source>
</evidence>
<evidence type="ECO:0000313" key="2">
    <source>
        <dbReference type="EMBL" id="GBN39755.1"/>
    </source>
</evidence>
<gene>
    <name evidence="2" type="ORF">AVEN_61602_1</name>
</gene>